<accession>A0A4R4VKM3</accession>
<dbReference type="RefSeq" id="WP_132595922.1">
    <property type="nucleotide sequence ID" value="NZ_SMKO01000034.1"/>
</dbReference>
<sequence>MTDQRPRLPISRPDFWAACFLDEYADDVAGVDVDVSDEEYAPDLVVEYGAGGGYALLVSCASYGVTLSLCHPGAAKPVELGWDDLAHWHPHALRWSEVDLVCRATALADPDAGYPGPHLALLGRFGPACTEADAAVAVPLLREAFATLPGLDRYQRHTYASRGDIRASGVRWKKDPTGWWYPVQGGDTGEEWHDPYRDDPDAEDYLDGGLYSTREPGNSDFPFAALAATVDRARARCAALREQPWTVAAPVQAAADAFGGHPSAAHRAGLFEALQAAGCVDRAVLGALAPDAGELRALVMAELLLGVEPGSLVRARSGPEAPRPLRHYYANAYLPVAHDAPRKGLASQLKPPLNTALRAAGLGTTDSGPVRLGRHDGSSVDDLSLRLIDDWRAGLELVREALRTAGAPEGSTVEVRRRGETVTVNLEQPLPRHPR</sequence>
<organism evidence="1 2">
    <name type="scientific">Nonomuraea deserti</name>
    <dbReference type="NCBI Taxonomy" id="1848322"/>
    <lineage>
        <taxon>Bacteria</taxon>
        <taxon>Bacillati</taxon>
        <taxon>Actinomycetota</taxon>
        <taxon>Actinomycetes</taxon>
        <taxon>Streptosporangiales</taxon>
        <taxon>Streptosporangiaceae</taxon>
        <taxon>Nonomuraea</taxon>
    </lineage>
</organism>
<gene>
    <name evidence="1" type="ORF">E1292_15825</name>
</gene>
<name>A0A4R4VKM3_9ACTN</name>
<proteinExistence type="predicted"/>
<evidence type="ECO:0000313" key="1">
    <source>
        <dbReference type="EMBL" id="TDD06142.1"/>
    </source>
</evidence>
<comment type="caution">
    <text evidence="1">The sequence shown here is derived from an EMBL/GenBank/DDBJ whole genome shotgun (WGS) entry which is preliminary data.</text>
</comment>
<protein>
    <submittedName>
        <fullName evidence="1">Uncharacterized protein</fullName>
    </submittedName>
</protein>
<dbReference type="AlphaFoldDB" id="A0A4R4VKM3"/>
<keyword evidence="2" id="KW-1185">Reference proteome</keyword>
<dbReference type="Proteomes" id="UP000295258">
    <property type="component" value="Unassembled WGS sequence"/>
</dbReference>
<reference evidence="1 2" key="1">
    <citation type="submission" date="2019-03" db="EMBL/GenBank/DDBJ databases">
        <title>Draft genome sequences of novel Actinobacteria.</title>
        <authorList>
            <person name="Sahin N."/>
            <person name="Ay H."/>
            <person name="Saygin H."/>
        </authorList>
    </citation>
    <scope>NUCLEOTIDE SEQUENCE [LARGE SCALE GENOMIC DNA]</scope>
    <source>
        <strain evidence="1 2">KC310</strain>
    </source>
</reference>
<dbReference type="EMBL" id="SMKO01000034">
    <property type="protein sequence ID" value="TDD06142.1"/>
    <property type="molecule type" value="Genomic_DNA"/>
</dbReference>
<evidence type="ECO:0000313" key="2">
    <source>
        <dbReference type="Proteomes" id="UP000295258"/>
    </source>
</evidence>